<organism evidence="1 2">
    <name type="scientific">Dipteronia dyeriana</name>
    <dbReference type="NCBI Taxonomy" id="168575"/>
    <lineage>
        <taxon>Eukaryota</taxon>
        <taxon>Viridiplantae</taxon>
        <taxon>Streptophyta</taxon>
        <taxon>Embryophyta</taxon>
        <taxon>Tracheophyta</taxon>
        <taxon>Spermatophyta</taxon>
        <taxon>Magnoliopsida</taxon>
        <taxon>eudicotyledons</taxon>
        <taxon>Gunneridae</taxon>
        <taxon>Pentapetalae</taxon>
        <taxon>rosids</taxon>
        <taxon>malvids</taxon>
        <taxon>Sapindales</taxon>
        <taxon>Sapindaceae</taxon>
        <taxon>Hippocastanoideae</taxon>
        <taxon>Acereae</taxon>
        <taxon>Dipteronia</taxon>
    </lineage>
</organism>
<comment type="caution">
    <text evidence="1">The sequence shown here is derived from an EMBL/GenBank/DDBJ whole genome shotgun (WGS) entry which is preliminary data.</text>
</comment>
<accession>A0AAD9X2V2</accession>
<dbReference type="AlphaFoldDB" id="A0AAD9X2V2"/>
<evidence type="ECO:0000313" key="2">
    <source>
        <dbReference type="Proteomes" id="UP001280121"/>
    </source>
</evidence>
<proteinExistence type="predicted"/>
<evidence type="ECO:0000313" key="1">
    <source>
        <dbReference type="EMBL" id="KAK2651756.1"/>
    </source>
</evidence>
<protein>
    <submittedName>
        <fullName evidence="1">Uncharacterized protein</fullName>
    </submittedName>
</protein>
<reference evidence="1" key="1">
    <citation type="journal article" date="2023" name="Plant J.">
        <title>Genome sequences and population genomics provide insights into the demographic history, inbreeding, and mutation load of two 'living fossil' tree species of Dipteronia.</title>
        <authorList>
            <person name="Feng Y."/>
            <person name="Comes H.P."/>
            <person name="Chen J."/>
            <person name="Zhu S."/>
            <person name="Lu R."/>
            <person name="Zhang X."/>
            <person name="Li P."/>
            <person name="Qiu J."/>
            <person name="Olsen K.M."/>
            <person name="Qiu Y."/>
        </authorList>
    </citation>
    <scope>NUCLEOTIDE SEQUENCE</scope>
    <source>
        <strain evidence="1">KIB01</strain>
    </source>
</reference>
<keyword evidence="2" id="KW-1185">Reference proteome</keyword>
<name>A0AAD9X2V2_9ROSI</name>
<dbReference type="Proteomes" id="UP001280121">
    <property type="component" value="Unassembled WGS sequence"/>
</dbReference>
<gene>
    <name evidence="1" type="ORF">Ddye_011612</name>
</gene>
<sequence>MKNNTTSVTSGIEVKIQDQRCDAANSDFSGHHKRQFVVEEQEEEEIVHIPNFGNPVINVENKNADGREKLGNNNYVVDLEKISEDRDIHVSNSNHAILQIPVGSRATDDTILWHYDDSGNYTVKSGYRIAGSLMSTLSSSTSNPAVLWWKTLWKLMVPLKVLLSFVNVDELGLFYTIIWRVWFLRNSVLQGSRIKLCLRLCAGKELPERFPGLRSHPAVNSTLVHTLNFQWRPLDPNFYKINCDAKVDKASAHRNWHCHQGFNRRCHGLLLPEFRGFLHNSDG</sequence>
<dbReference type="EMBL" id="JANJYI010000004">
    <property type="protein sequence ID" value="KAK2651756.1"/>
    <property type="molecule type" value="Genomic_DNA"/>
</dbReference>